<feature type="region of interest" description="Disordered" evidence="1">
    <location>
        <begin position="69"/>
        <end position="153"/>
    </location>
</feature>
<feature type="compositionally biased region" description="Basic and acidic residues" evidence="1">
    <location>
        <begin position="129"/>
        <end position="146"/>
    </location>
</feature>
<feature type="region of interest" description="Disordered" evidence="1">
    <location>
        <begin position="1"/>
        <end position="21"/>
    </location>
</feature>
<organism evidence="2 3">
    <name type="scientific">Metabacillus lacus</name>
    <dbReference type="NCBI Taxonomy" id="1983721"/>
    <lineage>
        <taxon>Bacteria</taxon>
        <taxon>Bacillati</taxon>
        <taxon>Bacillota</taxon>
        <taxon>Bacilli</taxon>
        <taxon>Bacillales</taxon>
        <taxon>Bacillaceae</taxon>
        <taxon>Metabacillus</taxon>
    </lineage>
</organism>
<feature type="compositionally biased region" description="Basic and acidic residues" evidence="1">
    <location>
        <begin position="1"/>
        <end position="12"/>
    </location>
</feature>
<feature type="compositionally biased region" description="Low complexity" evidence="1">
    <location>
        <begin position="71"/>
        <end position="82"/>
    </location>
</feature>
<dbReference type="NCBIfam" id="NF041669">
    <property type="entry name" value="GvpT"/>
    <property type="match status" value="1"/>
</dbReference>
<dbReference type="EMBL" id="WKKI01000003">
    <property type="protein sequence ID" value="MRX71223.1"/>
    <property type="molecule type" value="Genomic_DNA"/>
</dbReference>
<evidence type="ECO:0008006" key="4">
    <source>
        <dbReference type="Google" id="ProtNLM"/>
    </source>
</evidence>
<dbReference type="RefSeq" id="WP_154306356.1">
    <property type="nucleotide sequence ID" value="NZ_WKKI01000003.1"/>
</dbReference>
<feature type="compositionally biased region" description="Polar residues" evidence="1">
    <location>
        <begin position="112"/>
        <end position="125"/>
    </location>
</feature>
<name>A0A7X2IWQ4_9BACI</name>
<accession>A0A7X2IWQ4</accession>
<reference evidence="2 3" key="1">
    <citation type="submission" date="2019-11" db="EMBL/GenBank/DDBJ databases">
        <title>Bacillus lacus genome.</title>
        <authorList>
            <person name="Allen C.J."/>
            <person name="Newman J.D."/>
        </authorList>
    </citation>
    <scope>NUCLEOTIDE SEQUENCE [LARGE SCALE GENOMIC DNA]</scope>
    <source>
        <strain evidence="2 3">KCTC 33946</strain>
    </source>
</reference>
<proteinExistence type="predicted"/>
<protein>
    <recommendedName>
        <fullName evidence="4">YtxH domain-containing protein</fullName>
    </recommendedName>
</protein>
<comment type="caution">
    <text evidence="2">The sequence shown here is derived from an EMBL/GenBank/DDBJ whole genome shotgun (WGS) entry which is preliminary data.</text>
</comment>
<dbReference type="OrthoDB" id="2906285at2"/>
<keyword evidence="3" id="KW-1185">Reference proteome</keyword>
<dbReference type="AlphaFoldDB" id="A0A7X2IWQ4"/>
<evidence type="ECO:0000256" key="1">
    <source>
        <dbReference type="SAM" id="MobiDB-lite"/>
    </source>
</evidence>
<sequence>MAKNKETKKNEETETNDNTLQRTLTGALIGAAVGYAATPENGKRLAEAVSPGKMKDAGSSLCETVKEKTKSAASSLKDSASKLFHKKDEDPEVEGFSTDSDNGQEENDENETSLSSNTDSSNEDTGNSDDSKDTADKRLERLEKMVEQLAQAN</sequence>
<dbReference type="InterPro" id="IPR049646">
    <property type="entry name" value="GvpT/GvpP-like"/>
</dbReference>
<evidence type="ECO:0000313" key="3">
    <source>
        <dbReference type="Proteomes" id="UP000448867"/>
    </source>
</evidence>
<dbReference type="Proteomes" id="UP000448867">
    <property type="component" value="Unassembled WGS sequence"/>
</dbReference>
<evidence type="ECO:0000313" key="2">
    <source>
        <dbReference type="EMBL" id="MRX71223.1"/>
    </source>
</evidence>
<feature type="compositionally biased region" description="Acidic residues" evidence="1">
    <location>
        <begin position="102"/>
        <end position="111"/>
    </location>
</feature>
<gene>
    <name evidence="2" type="ORF">GJU40_03430</name>
</gene>